<proteinExistence type="predicted"/>
<organism evidence="2 3">
    <name type="scientific">Verticiella sediminum</name>
    <dbReference type="NCBI Taxonomy" id="1247510"/>
    <lineage>
        <taxon>Bacteria</taxon>
        <taxon>Pseudomonadati</taxon>
        <taxon>Pseudomonadota</taxon>
        <taxon>Betaproteobacteria</taxon>
        <taxon>Burkholderiales</taxon>
        <taxon>Alcaligenaceae</taxon>
        <taxon>Verticiella</taxon>
    </lineage>
</organism>
<feature type="domain" description="AB hydrolase-1" evidence="1">
    <location>
        <begin position="62"/>
        <end position="248"/>
    </location>
</feature>
<protein>
    <submittedName>
        <fullName evidence="2">Lysophospholipase</fullName>
    </submittedName>
</protein>
<name>A0A556B196_9BURK</name>
<dbReference type="Gene3D" id="3.40.50.1820">
    <property type="entry name" value="alpha/beta hydrolase"/>
    <property type="match status" value="1"/>
</dbReference>
<dbReference type="RefSeq" id="WP_143946218.1">
    <property type="nucleotide sequence ID" value="NZ_BAABMB010000001.1"/>
</dbReference>
<dbReference type="EMBL" id="VLTJ01000002">
    <property type="protein sequence ID" value="TSH98940.1"/>
    <property type="molecule type" value="Genomic_DNA"/>
</dbReference>
<dbReference type="InterPro" id="IPR029058">
    <property type="entry name" value="AB_hydrolase_fold"/>
</dbReference>
<accession>A0A556B196</accession>
<evidence type="ECO:0000313" key="3">
    <source>
        <dbReference type="Proteomes" id="UP000318405"/>
    </source>
</evidence>
<dbReference type="OrthoDB" id="9799989at2"/>
<sequence>MSSLSTLPNALAAARHAFSVPQRTPLTPQQAEVLATGAQTAWEGPDGPMLCWSYGAGPTVALVHGWSSRGGHLARFIAPLLDTGHRVLVFDAPAHGASGGETSSPVHIGRALLTVQQAHGRLDAVISHSAGSAATLWALRRGLSLRASVHLAGPSSLTPVLRRIAQDTSLPERQWPAFVAWVEEFIGEPVTSLDLARLGDDLHHPAFIAHDEADRVVPVGASQALHAAWPGSELLITRGLGHGRLLEDTRVIARGVAFVQRHTRQEALA</sequence>
<evidence type="ECO:0000259" key="1">
    <source>
        <dbReference type="Pfam" id="PF12697"/>
    </source>
</evidence>
<dbReference type="InterPro" id="IPR000073">
    <property type="entry name" value="AB_hydrolase_1"/>
</dbReference>
<dbReference type="Proteomes" id="UP000318405">
    <property type="component" value="Unassembled WGS sequence"/>
</dbReference>
<dbReference type="Pfam" id="PF12697">
    <property type="entry name" value="Abhydrolase_6"/>
    <property type="match status" value="1"/>
</dbReference>
<keyword evidence="3" id="KW-1185">Reference proteome</keyword>
<evidence type="ECO:0000313" key="2">
    <source>
        <dbReference type="EMBL" id="TSH98940.1"/>
    </source>
</evidence>
<dbReference type="AlphaFoldDB" id="A0A556B196"/>
<comment type="caution">
    <text evidence="2">The sequence shown here is derived from an EMBL/GenBank/DDBJ whole genome shotgun (WGS) entry which is preliminary data.</text>
</comment>
<gene>
    <name evidence="2" type="ORF">FOZ76_00795</name>
</gene>
<reference evidence="2 3" key="1">
    <citation type="submission" date="2019-07" db="EMBL/GenBank/DDBJ databases">
        <title>Qingshengfaniella alkalisoli gen. nov., sp. nov., isolated from saline soil.</title>
        <authorList>
            <person name="Xu L."/>
            <person name="Huang X.-X."/>
            <person name="Sun J.-Q."/>
        </authorList>
    </citation>
    <scope>NUCLEOTIDE SEQUENCE [LARGE SCALE GENOMIC DNA]</scope>
    <source>
        <strain evidence="2 3">DSM 27279</strain>
    </source>
</reference>
<dbReference type="SUPFAM" id="SSF53474">
    <property type="entry name" value="alpha/beta-Hydrolases"/>
    <property type="match status" value="1"/>
</dbReference>